<accession>A0ABS8EV57</accession>
<dbReference type="RefSeq" id="WP_248835272.1">
    <property type="nucleotide sequence ID" value="NZ_JAJEQE010000020.1"/>
</dbReference>
<reference evidence="1 2" key="1">
    <citation type="submission" date="2021-10" db="EMBL/GenBank/DDBJ databases">
        <title>Anaerobic single-cell dispensing facilitates the cultivation of human gut bacteria.</title>
        <authorList>
            <person name="Afrizal A."/>
        </authorList>
    </citation>
    <scope>NUCLEOTIDE SEQUENCE [LARGE SCALE GENOMIC DNA]</scope>
    <source>
        <strain evidence="1 2">CLA-AA-H246</strain>
    </source>
</reference>
<sequence>MQTETTVQTETEPDQDFQGRERLKLSLFTVYYPEEWKYDKERMQNMR</sequence>
<evidence type="ECO:0000313" key="1">
    <source>
        <dbReference type="EMBL" id="MCC2149060.1"/>
    </source>
</evidence>
<gene>
    <name evidence="1" type="ORF">LKD42_07300</name>
</gene>
<evidence type="ECO:0000313" key="2">
    <source>
        <dbReference type="Proteomes" id="UP001299235"/>
    </source>
</evidence>
<dbReference type="EMBL" id="JAJEQE010000020">
    <property type="protein sequence ID" value="MCC2149060.1"/>
    <property type="molecule type" value="Genomic_DNA"/>
</dbReference>
<proteinExistence type="predicted"/>
<dbReference type="Proteomes" id="UP001299235">
    <property type="component" value="Unassembled WGS sequence"/>
</dbReference>
<keyword evidence="2" id="KW-1185">Reference proteome</keyword>
<comment type="caution">
    <text evidence="1">The sequence shown here is derived from an EMBL/GenBank/DDBJ whole genome shotgun (WGS) entry which is preliminary data.</text>
</comment>
<name>A0ABS8EV57_9FIRM</name>
<protein>
    <submittedName>
        <fullName evidence="1">Uncharacterized protein</fullName>
    </submittedName>
</protein>
<organism evidence="1 2">
    <name type="scientific">Hominisplanchenecus faecis</name>
    <dbReference type="NCBI Taxonomy" id="2885351"/>
    <lineage>
        <taxon>Bacteria</taxon>
        <taxon>Bacillati</taxon>
        <taxon>Bacillota</taxon>
        <taxon>Clostridia</taxon>
        <taxon>Lachnospirales</taxon>
        <taxon>Lachnospiraceae</taxon>
        <taxon>Hominisplanchenecus</taxon>
    </lineage>
</organism>